<dbReference type="InterPro" id="IPR051765">
    <property type="entry name" value="PH_domain-containing_F"/>
</dbReference>
<proteinExistence type="predicted"/>
<dbReference type="PANTHER" id="PTHR46280:SF3">
    <property type="entry name" value="PLECKSTRIN HOMOLOGY DOMAIN-CONTAINING FAMILY F MEMBER 1 HOMOLOG"/>
    <property type="match status" value="1"/>
</dbReference>
<dbReference type="GO" id="GO:0007032">
    <property type="term" value="P:endosome organization"/>
    <property type="evidence" value="ECO:0007669"/>
    <property type="project" value="TreeGrafter"/>
</dbReference>
<keyword evidence="2 4" id="KW-0863">Zinc-finger</keyword>
<feature type="domain" description="FYVE-type" evidence="6">
    <location>
        <begin position="46"/>
        <end position="106"/>
    </location>
</feature>
<protein>
    <recommendedName>
        <fullName evidence="6">FYVE-type domain-containing protein</fullName>
    </recommendedName>
</protein>
<dbReference type="SUPFAM" id="SSF57903">
    <property type="entry name" value="FYVE/PHD zinc finger"/>
    <property type="match status" value="1"/>
</dbReference>
<evidence type="ECO:0000256" key="2">
    <source>
        <dbReference type="ARBA" id="ARBA00022771"/>
    </source>
</evidence>
<name>A0A7S4PKP7_GUITH</name>
<accession>A0A7S4PKP7</accession>
<keyword evidence="3" id="KW-0862">Zinc</keyword>
<gene>
    <name evidence="7" type="ORF">GTHE00462_LOCUS37150</name>
</gene>
<organism evidence="7">
    <name type="scientific">Guillardia theta</name>
    <name type="common">Cryptophyte</name>
    <name type="synonym">Cryptomonas phi</name>
    <dbReference type="NCBI Taxonomy" id="55529"/>
    <lineage>
        <taxon>Eukaryota</taxon>
        <taxon>Cryptophyceae</taxon>
        <taxon>Pyrenomonadales</taxon>
        <taxon>Geminigeraceae</taxon>
        <taxon>Guillardia</taxon>
    </lineage>
</organism>
<dbReference type="InterPro" id="IPR013083">
    <property type="entry name" value="Znf_RING/FYVE/PHD"/>
</dbReference>
<keyword evidence="1" id="KW-0479">Metal-binding</keyword>
<dbReference type="EMBL" id="HBKN01047616">
    <property type="protein sequence ID" value="CAE2337616.1"/>
    <property type="molecule type" value="Transcribed_RNA"/>
</dbReference>
<feature type="compositionally biased region" description="Polar residues" evidence="5">
    <location>
        <begin position="233"/>
        <end position="246"/>
    </location>
</feature>
<dbReference type="GO" id="GO:0005769">
    <property type="term" value="C:early endosome"/>
    <property type="evidence" value="ECO:0007669"/>
    <property type="project" value="TreeGrafter"/>
</dbReference>
<dbReference type="AlphaFoldDB" id="A0A7S4PKP7"/>
<feature type="region of interest" description="Disordered" evidence="5">
    <location>
        <begin position="1"/>
        <end position="31"/>
    </location>
</feature>
<feature type="compositionally biased region" description="Polar residues" evidence="5">
    <location>
        <begin position="206"/>
        <end position="225"/>
    </location>
</feature>
<dbReference type="GO" id="GO:0035091">
    <property type="term" value="F:phosphatidylinositol binding"/>
    <property type="evidence" value="ECO:0007669"/>
    <property type="project" value="TreeGrafter"/>
</dbReference>
<feature type="region of interest" description="Disordered" evidence="5">
    <location>
        <begin position="190"/>
        <end position="255"/>
    </location>
</feature>
<sequence>MSMETAVMEPQSSTTPDSPSTRSRRQIPRHLWQPDGEADRCSIASCSSTFNKWTIGVSGRHHCRVCGRVVCQQCSRGTINLLPSNGGRASLARPVRVCDACRLTHGKVELKPSYFVSILSTMNAMTTNFRRSRKINSTLISSAPALARSSSSSDLGQNVDVSSVMPTLRHSASAPCLLSSTLNMEELAHSNPSVTGQSDDEHSHAETPNSTIVQGHEQGSCNMLNPSLPLQIPSGTGQLKSNQATKPDNDKNAGQKMEELVGGSDHVSKRLKVLKEALEKFSFYEGLLQHEPAALRALLVAEAGGCLPSHQQ</sequence>
<dbReference type="GO" id="GO:0008333">
    <property type="term" value="P:endosome to lysosome transport"/>
    <property type="evidence" value="ECO:0007669"/>
    <property type="project" value="TreeGrafter"/>
</dbReference>
<evidence type="ECO:0000313" key="7">
    <source>
        <dbReference type="EMBL" id="CAE2337616.1"/>
    </source>
</evidence>
<dbReference type="InterPro" id="IPR011011">
    <property type="entry name" value="Znf_FYVE_PHD"/>
</dbReference>
<dbReference type="Gene3D" id="3.30.40.10">
    <property type="entry name" value="Zinc/RING finger domain, C3HC4 (zinc finger)"/>
    <property type="match status" value="1"/>
</dbReference>
<dbReference type="GO" id="GO:0008270">
    <property type="term" value="F:zinc ion binding"/>
    <property type="evidence" value="ECO:0007669"/>
    <property type="project" value="UniProtKB-KW"/>
</dbReference>
<dbReference type="InterPro" id="IPR017455">
    <property type="entry name" value="Znf_FYVE-rel"/>
</dbReference>
<dbReference type="SMART" id="SM00064">
    <property type="entry name" value="FYVE"/>
    <property type="match status" value="1"/>
</dbReference>
<evidence type="ECO:0000256" key="5">
    <source>
        <dbReference type="SAM" id="MobiDB-lite"/>
    </source>
</evidence>
<dbReference type="PANTHER" id="PTHR46280">
    <property type="entry name" value="PLECKSTRIN HOMOLOGY DOMAIN-CONTAINING FAMILY F MEMBER 2-RELATED"/>
    <property type="match status" value="1"/>
</dbReference>
<dbReference type="InterPro" id="IPR000306">
    <property type="entry name" value="Znf_FYVE"/>
</dbReference>
<evidence type="ECO:0000256" key="3">
    <source>
        <dbReference type="ARBA" id="ARBA00022833"/>
    </source>
</evidence>
<evidence type="ECO:0000259" key="6">
    <source>
        <dbReference type="PROSITE" id="PS50178"/>
    </source>
</evidence>
<reference evidence="7" key="1">
    <citation type="submission" date="2021-01" db="EMBL/GenBank/DDBJ databases">
        <authorList>
            <person name="Corre E."/>
            <person name="Pelletier E."/>
            <person name="Niang G."/>
            <person name="Scheremetjew M."/>
            <person name="Finn R."/>
            <person name="Kale V."/>
            <person name="Holt S."/>
            <person name="Cochrane G."/>
            <person name="Meng A."/>
            <person name="Brown T."/>
            <person name="Cohen L."/>
        </authorList>
    </citation>
    <scope>NUCLEOTIDE SEQUENCE</scope>
    <source>
        <strain evidence="7">CCMP 2712</strain>
    </source>
</reference>
<dbReference type="Pfam" id="PF01363">
    <property type="entry name" value="FYVE"/>
    <property type="match status" value="1"/>
</dbReference>
<evidence type="ECO:0000256" key="4">
    <source>
        <dbReference type="PROSITE-ProRule" id="PRU00091"/>
    </source>
</evidence>
<dbReference type="PROSITE" id="PS50178">
    <property type="entry name" value="ZF_FYVE"/>
    <property type="match status" value="1"/>
</dbReference>
<feature type="compositionally biased region" description="Low complexity" evidence="5">
    <location>
        <begin position="10"/>
        <end position="21"/>
    </location>
</feature>
<evidence type="ECO:0000256" key="1">
    <source>
        <dbReference type="ARBA" id="ARBA00022723"/>
    </source>
</evidence>